<evidence type="ECO:0000313" key="2">
    <source>
        <dbReference type="EMBL" id="MFC7091426.1"/>
    </source>
</evidence>
<proteinExistence type="predicted"/>
<evidence type="ECO:0000256" key="1">
    <source>
        <dbReference type="SAM" id="SignalP"/>
    </source>
</evidence>
<organism evidence="2 3">
    <name type="scientific">Halomonas salifodinae</name>
    <dbReference type="NCBI Taxonomy" id="438745"/>
    <lineage>
        <taxon>Bacteria</taxon>
        <taxon>Pseudomonadati</taxon>
        <taxon>Pseudomonadota</taxon>
        <taxon>Gammaproteobacteria</taxon>
        <taxon>Oceanospirillales</taxon>
        <taxon>Halomonadaceae</taxon>
        <taxon>Halomonas</taxon>
    </lineage>
</organism>
<dbReference type="PROSITE" id="PS51257">
    <property type="entry name" value="PROKAR_LIPOPROTEIN"/>
    <property type="match status" value="1"/>
</dbReference>
<accession>A0ABW2F2T0</accession>
<sequence length="142" mass="15382">MSEYNYKLFVVLFSLMFLVSCATTPVSNEEAREVEMRHVIDAGVVTPRQGFGEVVVKRDQGLNTSACRSRVFVDGEPVADIAPGEKVTMYLPVGEVMLAAKATGICAGGLVEVSARVSDSKTSTFRVSYGTWGEFSIQPTSF</sequence>
<feature type="chain" id="PRO_5046321820" description="Lipoprotein" evidence="1">
    <location>
        <begin position="23"/>
        <end position="142"/>
    </location>
</feature>
<evidence type="ECO:0000313" key="3">
    <source>
        <dbReference type="Proteomes" id="UP001596411"/>
    </source>
</evidence>
<dbReference type="EMBL" id="JBHSZP010000036">
    <property type="protein sequence ID" value="MFC7091426.1"/>
    <property type="molecule type" value="Genomic_DNA"/>
</dbReference>
<evidence type="ECO:0008006" key="4">
    <source>
        <dbReference type="Google" id="ProtNLM"/>
    </source>
</evidence>
<dbReference type="Proteomes" id="UP001596411">
    <property type="component" value="Unassembled WGS sequence"/>
</dbReference>
<keyword evidence="3" id="KW-1185">Reference proteome</keyword>
<dbReference type="RefSeq" id="WP_346063796.1">
    <property type="nucleotide sequence ID" value="NZ_BAAADR010000022.1"/>
</dbReference>
<reference evidence="3" key="1">
    <citation type="journal article" date="2019" name="Int. J. Syst. Evol. Microbiol.">
        <title>The Global Catalogue of Microorganisms (GCM) 10K type strain sequencing project: providing services to taxonomists for standard genome sequencing and annotation.</title>
        <authorList>
            <consortium name="The Broad Institute Genomics Platform"/>
            <consortium name="The Broad Institute Genome Sequencing Center for Infectious Disease"/>
            <person name="Wu L."/>
            <person name="Ma J."/>
        </authorList>
    </citation>
    <scope>NUCLEOTIDE SEQUENCE [LARGE SCALE GENOMIC DNA]</scope>
    <source>
        <strain evidence="3">CGMCC 1.13666</strain>
    </source>
</reference>
<feature type="signal peptide" evidence="1">
    <location>
        <begin position="1"/>
        <end position="22"/>
    </location>
</feature>
<name>A0ABW2F2T0_9GAMM</name>
<gene>
    <name evidence="2" type="ORF">ACFQH5_17920</name>
</gene>
<keyword evidence="1" id="KW-0732">Signal</keyword>
<comment type="caution">
    <text evidence="2">The sequence shown here is derived from an EMBL/GenBank/DDBJ whole genome shotgun (WGS) entry which is preliminary data.</text>
</comment>
<protein>
    <recommendedName>
        <fullName evidence="4">Lipoprotein</fullName>
    </recommendedName>
</protein>